<accession>A0ABX8UAZ0</accession>
<proteinExistence type="predicted"/>
<protein>
    <submittedName>
        <fullName evidence="1">Uncharacterized protein</fullName>
    </submittedName>
</protein>
<reference evidence="1 2" key="1">
    <citation type="journal article" date="2021" name="ACS Chem. Biol.">
        <title>Genomic-Led Discovery of a Novel Glycopeptide Antibiotic by Nonomuraea coxensis DSM 45129.</title>
        <authorList>
            <person name="Yushchuk O."/>
            <person name="Vior N.M."/>
            <person name="Andreo-Vidal A."/>
            <person name="Berini F."/>
            <person name="Ruckert C."/>
            <person name="Busche T."/>
            <person name="Binda E."/>
            <person name="Kalinowski J."/>
            <person name="Truman A.W."/>
            <person name="Marinelli F."/>
        </authorList>
    </citation>
    <scope>NUCLEOTIDE SEQUENCE [LARGE SCALE GENOMIC DNA]</scope>
    <source>
        <strain evidence="1 2">DSM 45129</strain>
    </source>
</reference>
<organism evidence="1 2">
    <name type="scientific">Nonomuraea coxensis DSM 45129</name>
    <dbReference type="NCBI Taxonomy" id="1122611"/>
    <lineage>
        <taxon>Bacteria</taxon>
        <taxon>Bacillati</taxon>
        <taxon>Actinomycetota</taxon>
        <taxon>Actinomycetes</taxon>
        <taxon>Streptosporangiales</taxon>
        <taxon>Streptosporangiaceae</taxon>
        <taxon>Nonomuraea</taxon>
    </lineage>
</organism>
<name>A0ABX8UAZ0_9ACTN</name>
<gene>
    <name evidence="1" type="ORF">Nocox_36960</name>
</gene>
<keyword evidence="2" id="KW-1185">Reference proteome</keyword>
<evidence type="ECO:0000313" key="1">
    <source>
        <dbReference type="EMBL" id="QYC44946.1"/>
    </source>
</evidence>
<dbReference type="Proteomes" id="UP000824681">
    <property type="component" value="Chromosome"/>
</dbReference>
<dbReference type="EMBL" id="CP068985">
    <property type="protein sequence ID" value="QYC44946.1"/>
    <property type="molecule type" value="Genomic_DNA"/>
</dbReference>
<sequence length="197" mass="21477">MAAPYAEPTAECHTVDPMKHRWLIGDWHPGDPEEDPETGNYDLQQLEAKLKQDFGGDLWRVWDADVSVPGAGLAAGYTKNAAGRYVLSAVMLVGDAITADVLRKVPVAALENSINISATQVREEVDKLPPLRREPGMDPADFARLVAEHYRTWNKAVPHPAGAMAADAGVSVGTVHNWIREARLLKLLPPAKRGKAM</sequence>
<evidence type="ECO:0000313" key="2">
    <source>
        <dbReference type="Proteomes" id="UP000824681"/>
    </source>
</evidence>